<feature type="compositionally biased region" description="Polar residues" evidence="5">
    <location>
        <begin position="557"/>
        <end position="567"/>
    </location>
</feature>
<dbReference type="CTD" id="34974"/>
<name>A0A6J2XIE5_SITOR</name>
<dbReference type="InterPro" id="IPR006572">
    <property type="entry name" value="Znf_DBF"/>
</dbReference>
<keyword evidence="2 4" id="KW-0863">Zinc-finger</keyword>
<evidence type="ECO:0000313" key="7">
    <source>
        <dbReference type="Proteomes" id="UP000504635"/>
    </source>
</evidence>
<reference evidence="8 9" key="1">
    <citation type="submission" date="2025-04" db="UniProtKB">
        <authorList>
            <consortium name="RefSeq"/>
        </authorList>
    </citation>
    <scope>IDENTIFICATION</scope>
    <source>
        <tissue evidence="8 9">Gonads</tissue>
    </source>
</reference>
<protein>
    <submittedName>
        <fullName evidence="8 9">Uncharacterized protein DDB_G0284459 isoform X1</fullName>
    </submittedName>
</protein>
<dbReference type="OrthoDB" id="21380at2759"/>
<feature type="region of interest" description="Disordered" evidence="5">
    <location>
        <begin position="301"/>
        <end position="350"/>
    </location>
</feature>
<evidence type="ECO:0000313" key="8">
    <source>
        <dbReference type="RefSeq" id="XP_030751223.1"/>
    </source>
</evidence>
<sequence length="895" mass="102460">MLEGRRTRLSSAKHTSSVNSTGKSKTSLLEDSSLLSPNDSGTMTRKPIRTRRPRIPILQSGYCAICSLPYNSIEDHIQSKKHLKLIGEDANYIALNGYIHSDVGIQSLLSLTGIEAIGYEDFTSPRIRRRTMSKTKSSSIMSDVVKPVEVVENESKHRLRSRKNINYMTPPLEEDSFQDKPDLEPVRFEYKEYRELRSSTRALAKLTSLTTDQELWDSGRPKRSCINRSKRVSADERLVSDNKTYYKVEVLSNKLRSNEKDKEPTKQQQSKNDTDKGLIVKFKKLRNSELVQLNNEATNFLFPKKDESSEDEEEGHEDETNETEDEVKTESEPTEITSSSELEEVKPPDKFKVEEECSLDSISSECRKRRKRRSHAEAFIMDNQKYYKFETPGSSSYRLRYHGSYLSPVPTKSNGEVTVKIEKDLEEKKDAIDRLKINANDYTFSFETVPENEKWYKTFQRQDRSEERYPFSRNYFWNDFVLPCKISHLKPLDPRMCFSAYKAILNGVLDSHTEKLSEEPVTEDVAESVEMSDSVLEEKEEEEDPEVEQMDEDSKLSDLSTVSTNVEEQPPEEVETRRVGRRRKCLTLSPTTSGGRNPRKSPRQHASTLAILSLIHQRKRRLRTGATGNSSPALQTIPEEPTPAPPVAHRKSPPQKPRKKKIDLVANAIRMEEEFDALLDEDVDLNLEPTTDPDYASFKDSRLNVDDIMTLFEQSKIRENEKIVKKMYNGPTGRKPSKRKKNKTGWPKVKKRKVLKGENESVAGDLNNADTDDEDGEEHDDCDSITEGDGNHNHKTGDVDDFDSDRVVDNSELRDNSTMQPFVFVKKLASSGTSVNKKPAVPLKRTVRPMRRKQRPEARNDVSKVSANSPEATWSMVSRKINVVNKCIYLFFSFS</sequence>
<feature type="compositionally biased region" description="Basic residues" evidence="5">
    <location>
        <begin position="735"/>
        <end position="754"/>
    </location>
</feature>
<dbReference type="Pfam" id="PF07535">
    <property type="entry name" value="zf-DBF"/>
    <property type="match status" value="1"/>
</dbReference>
<evidence type="ECO:0000259" key="6">
    <source>
        <dbReference type="PROSITE" id="PS51265"/>
    </source>
</evidence>
<dbReference type="RefSeq" id="XP_030751224.1">
    <property type="nucleotide sequence ID" value="XM_030895364.1"/>
</dbReference>
<feature type="compositionally biased region" description="Polar residues" evidence="5">
    <location>
        <begin position="9"/>
        <end position="41"/>
    </location>
</feature>
<dbReference type="AlphaFoldDB" id="A0A6J2XIE5"/>
<dbReference type="Gene3D" id="6.10.250.3410">
    <property type="entry name" value="DBF zinc finger"/>
    <property type="match status" value="1"/>
</dbReference>
<dbReference type="GeneID" id="115878771"/>
<evidence type="ECO:0000256" key="3">
    <source>
        <dbReference type="ARBA" id="ARBA00022833"/>
    </source>
</evidence>
<dbReference type="RefSeq" id="XP_030751223.1">
    <property type="nucleotide sequence ID" value="XM_030895363.1"/>
</dbReference>
<proteinExistence type="predicted"/>
<gene>
    <name evidence="8 9" type="primary">LOC115878771</name>
</gene>
<organism evidence="7 8">
    <name type="scientific">Sitophilus oryzae</name>
    <name type="common">Rice weevil</name>
    <name type="synonym">Curculio oryzae</name>
    <dbReference type="NCBI Taxonomy" id="7048"/>
    <lineage>
        <taxon>Eukaryota</taxon>
        <taxon>Metazoa</taxon>
        <taxon>Ecdysozoa</taxon>
        <taxon>Arthropoda</taxon>
        <taxon>Hexapoda</taxon>
        <taxon>Insecta</taxon>
        <taxon>Pterygota</taxon>
        <taxon>Neoptera</taxon>
        <taxon>Endopterygota</taxon>
        <taxon>Coleoptera</taxon>
        <taxon>Polyphaga</taxon>
        <taxon>Cucujiformia</taxon>
        <taxon>Curculionidae</taxon>
        <taxon>Dryophthorinae</taxon>
        <taxon>Sitophilus</taxon>
    </lineage>
</organism>
<dbReference type="InterPro" id="IPR038545">
    <property type="entry name" value="Znf_DBF_sf"/>
</dbReference>
<dbReference type="Proteomes" id="UP000504635">
    <property type="component" value="Unplaced"/>
</dbReference>
<evidence type="ECO:0000256" key="4">
    <source>
        <dbReference type="PROSITE-ProRule" id="PRU00600"/>
    </source>
</evidence>
<keyword evidence="1" id="KW-0479">Metal-binding</keyword>
<feature type="region of interest" description="Disordered" evidence="5">
    <location>
        <begin position="1"/>
        <end position="48"/>
    </location>
</feature>
<feature type="region of interest" description="Disordered" evidence="5">
    <location>
        <begin position="514"/>
        <end position="582"/>
    </location>
</feature>
<dbReference type="GO" id="GO:0003676">
    <property type="term" value="F:nucleic acid binding"/>
    <property type="evidence" value="ECO:0007669"/>
    <property type="project" value="InterPro"/>
</dbReference>
<keyword evidence="7" id="KW-1185">Reference proteome</keyword>
<dbReference type="GO" id="GO:0008270">
    <property type="term" value="F:zinc ion binding"/>
    <property type="evidence" value="ECO:0007669"/>
    <property type="project" value="UniProtKB-KW"/>
</dbReference>
<evidence type="ECO:0000256" key="5">
    <source>
        <dbReference type="SAM" id="MobiDB-lite"/>
    </source>
</evidence>
<feature type="region of interest" description="Disordered" evidence="5">
    <location>
        <begin position="255"/>
        <end position="275"/>
    </location>
</feature>
<feature type="region of interest" description="Disordered" evidence="5">
    <location>
        <begin position="622"/>
        <end position="660"/>
    </location>
</feature>
<evidence type="ECO:0000256" key="1">
    <source>
        <dbReference type="ARBA" id="ARBA00022723"/>
    </source>
</evidence>
<dbReference type="SMART" id="SM00586">
    <property type="entry name" value="ZnF_DBF"/>
    <property type="match status" value="1"/>
</dbReference>
<dbReference type="PROSITE" id="PS51265">
    <property type="entry name" value="ZF_DBF4"/>
    <property type="match status" value="1"/>
</dbReference>
<feature type="region of interest" description="Disordered" evidence="5">
    <location>
        <begin position="727"/>
        <end position="805"/>
    </location>
</feature>
<feature type="compositionally biased region" description="Basic and acidic residues" evidence="5">
    <location>
        <begin position="256"/>
        <end position="265"/>
    </location>
</feature>
<evidence type="ECO:0000313" key="9">
    <source>
        <dbReference type="RefSeq" id="XP_030751224.1"/>
    </source>
</evidence>
<feature type="compositionally biased region" description="Basic residues" evidence="5">
    <location>
        <begin position="648"/>
        <end position="660"/>
    </location>
</feature>
<evidence type="ECO:0000256" key="2">
    <source>
        <dbReference type="ARBA" id="ARBA00022771"/>
    </source>
</evidence>
<feature type="compositionally biased region" description="Acidic residues" evidence="5">
    <location>
        <begin position="308"/>
        <end position="325"/>
    </location>
</feature>
<dbReference type="KEGG" id="soy:115878771"/>
<feature type="compositionally biased region" description="Acidic residues" evidence="5">
    <location>
        <begin position="538"/>
        <end position="551"/>
    </location>
</feature>
<keyword evidence="3" id="KW-0862">Zinc</keyword>
<feature type="compositionally biased region" description="Acidic residues" evidence="5">
    <location>
        <begin position="770"/>
        <end position="786"/>
    </location>
</feature>
<feature type="compositionally biased region" description="Basic and acidic residues" evidence="5">
    <location>
        <begin position="789"/>
        <end position="805"/>
    </location>
</feature>
<feature type="domain" description="DBF4-type" evidence="6">
    <location>
        <begin position="56"/>
        <end position="105"/>
    </location>
</feature>
<accession>A0A6J2XIE5</accession>